<dbReference type="EMBL" id="FNAH01000001">
    <property type="protein sequence ID" value="SDD36121.1"/>
    <property type="molecule type" value="Genomic_DNA"/>
</dbReference>
<reference evidence="3 4" key="1">
    <citation type="submission" date="2016-10" db="EMBL/GenBank/DDBJ databases">
        <authorList>
            <person name="de Groot N.N."/>
        </authorList>
    </citation>
    <scope>NUCLEOTIDE SEQUENCE [LARGE SCALE GENOMIC DNA]</scope>
    <source>
        <strain evidence="3 4">DSM 22220</strain>
    </source>
</reference>
<keyword evidence="4" id="KW-1185">Reference proteome</keyword>
<gene>
    <name evidence="3" type="ORF">SAMN05421538_101455</name>
</gene>
<proteinExistence type="predicted"/>
<protein>
    <recommendedName>
        <fullName evidence="5">DUF3618 domain-containing protein</fullName>
    </recommendedName>
</protein>
<dbReference type="RefSeq" id="WP_090520451.1">
    <property type="nucleotide sequence ID" value="NZ_FNAH01000001.1"/>
</dbReference>
<organism evidence="3 4">
    <name type="scientific">Paracoccus isoporae</name>
    <dbReference type="NCBI Taxonomy" id="591205"/>
    <lineage>
        <taxon>Bacteria</taxon>
        <taxon>Pseudomonadati</taxon>
        <taxon>Pseudomonadota</taxon>
        <taxon>Alphaproteobacteria</taxon>
        <taxon>Rhodobacterales</taxon>
        <taxon>Paracoccaceae</taxon>
        <taxon>Paracoccus</taxon>
    </lineage>
</organism>
<dbReference type="AlphaFoldDB" id="A0A1G6U4B1"/>
<keyword evidence="1" id="KW-0175">Coiled coil</keyword>
<feature type="region of interest" description="Disordered" evidence="2">
    <location>
        <begin position="1"/>
        <end position="25"/>
    </location>
</feature>
<dbReference type="Proteomes" id="UP000199344">
    <property type="component" value="Unassembled WGS sequence"/>
</dbReference>
<evidence type="ECO:0000313" key="3">
    <source>
        <dbReference type="EMBL" id="SDD36121.1"/>
    </source>
</evidence>
<evidence type="ECO:0008006" key="5">
    <source>
        <dbReference type="Google" id="ProtNLM"/>
    </source>
</evidence>
<evidence type="ECO:0000256" key="2">
    <source>
        <dbReference type="SAM" id="MobiDB-lite"/>
    </source>
</evidence>
<feature type="coiled-coil region" evidence="1">
    <location>
        <begin position="28"/>
        <end position="86"/>
    </location>
</feature>
<sequence>MTDPDPTDPGRSTGQRDPMRDLVTGTDVATLQDALARSLDERDSLAAELAQLRTEMRDPTAADIAIAQLSARVREVETELAAVRSRPVPAAKPGNTGSGLRRILAGLLGRRRS</sequence>
<evidence type="ECO:0000256" key="1">
    <source>
        <dbReference type="SAM" id="Coils"/>
    </source>
</evidence>
<evidence type="ECO:0000313" key="4">
    <source>
        <dbReference type="Proteomes" id="UP000199344"/>
    </source>
</evidence>
<accession>A0A1G6U4B1</accession>
<name>A0A1G6U4B1_9RHOB</name>
<dbReference type="STRING" id="591205.SAMN05421538_101455"/>